<protein>
    <recommendedName>
        <fullName evidence="3">DUF4219 domain-containing protein</fullName>
    </recommendedName>
</protein>
<dbReference type="EMBL" id="JABCKI010003140">
    <property type="protein sequence ID" value="KAG5643252.1"/>
    <property type="molecule type" value="Genomic_DNA"/>
</dbReference>
<evidence type="ECO:0000313" key="2">
    <source>
        <dbReference type="Proteomes" id="UP000717328"/>
    </source>
</evidence>
<feature type="non-terminal residue" evidence="1">
    <location>
        <position position="52"/>
    </location>
</feature>
<dbReference type="Proteomes" id="UP000717328">
    <property type="component" value="Unassembled WGS sequence"/>
</dbReference>
<accession>A0A9P7G9R2</accession>
<keyword evidence="2" id="KW-1185">Reference proteome</keyword>
<evidence type="ECO:0000313" key="1">
    <source>
        <dbReference type="EMBL" id="KAG5643252.1"/>
    </source>
</evidence>
<dbReference type="AlphaFoldDB" id="A0A9P7G9R2"/>
<proteinExistence type="predicted"/>
<sequence length="52" mass="5963">MSTSISNLVPIFSGVNWNDWSAKMEDFLGSQELWFYVKGINQKPAAVFDYET</sequence>
<name>A0A9P7G9R2_9AGAR</name>
<gene>
    <name evidence="1" type="ORF">H0H81_010184</name>
</gene>
<evidence type="ECO:0008006" key="3">
    <source>
        <dbReference type="Google" id="ProtNLM"/>
    </source>
</evidence>
<reference evidence="1" key="1">
    <citation type="submission" date="2021-02" db="EMBL/GenBank/DDBJ databases">
        <authorList>
            <person name="Nieuwenhuis M."/>
            <person name="Van De Peppel L.J.J."/>
        </authorList>
    </citation>
    <scope>NUCLEOTIDE SEQUENCE</scope>
    <source>
        <strain evidence="1">D49</strain>
    </source>
</reference>
<dbReference type="OrthoDB" id="3032860at2759"/>
<organism evidence="1 2">
    <name type="scientific">Sphagnurus paluster</name>
    <dbReference type="NCBI Taxonomy" id="117069"/>
    <lineage>
        <taxon>Eukaryota</taxon>
        <taxon>Fungi</taxon>
        <taxon>Dikarya</taxon>
        <taxon>Basidiomycota</taxon>
        <taxon>Agaricomycotina</taxon>
        <taxon>Agaricomycetes</taxon>
        <taxon>Agaricomycetidae</taxon>
        <taxon>Agaricales</taxon>
        <taxon>Tricholomatineae</taxon>
        <taxon>Lyophyllaceae</taxon>
        <taxon>Sphagnurus</taxon>
    </lineage>
</organism>
<reference evidence="1" key="2">
    <citation type="submission" date="2021-10" db="EMBL/GenBank/DDBJ databases">
        <title>Phylogenomics reveals ancestral predisposition of the termite-cultivated fungus Termitomyces towards a domesticated lifestyle.</title>
        <authorList>
            <person name="Auxier B."/>
            <person name="Grum-Grzhimaylo A."/>
            <person name="Cardenas M.E."/>
            <person name="Lodge J.D."/>
            <person name="Laessoe T."/>
            <person name="Pedersen O."/>
            <person name="Smith M.E."/>
            <person name="Kuyper T.W."/>
            <person name="Franco-Molano E.A."/>
            <person name="Baroni T.J."/>
            <person name="Aanen D.K."/>
        </authorList>
    </citation>
    <scope>NUCLEOTIDE SEQUENCE</scope>
    <source>
        <strain evidence="1">D49</strain>
    </source>
</reference>
<comment type="caution">
    <text evidence="1">The sequence shown here is derived from an EMBL/GenBank/DDBJ whole genome shotgun (WGS) entry which is preliminary data.</text>
</comment>